<comment type="caution">
    <text evidence="3">The sequence shown here is derived from an EMBL/GenBank/DDBJ whole genome shotgun (WGS) entry which is preliminary data.</text>
</comment>
<reference evidence="4" key="1">
    <citation type="journal article" date="2019" name="Int. J. Syst. Evol. Microbiol.">
        <title>The Global Catalogue of Microorganisms (GCM) 10K type strain sequencing project: providing services to taxonomists for standard genome sequencing and annotation.</title>
        <authorList>
            <consortium name="The Broad Institute Genomics Platform"/>
            <consortium name="The Broad Institute Genome Sequencing Center for Infectious Disease"/>
            <person name="Wu L."/>
            <person name="Ma J."/>
        </authorList>
    </citation>
    <scope>NUCLEOTIDE SEQUENCE [LARGE SCALE GENOMIC DNA]</scope>
    <source>
        <strain evidence="4">JCM 17695</strain>
    </source>
</reference>
<evidence type="ECO:0000313" key="4">
    <source>
        <dbReference type="Proteomes" id="UP001596512"/>
    </source>
</evidence>
<organism evidence="3 4">
    <name type="scientific">Actinokineospora soli</name>
    <dbReference type="NCBI Taxonomy" id="1048753"/>
    <lineage>
        <taxon>Bacteria</taxon>
        <taxon>Bacillati</taxon>
        <taxon>Actinomycetota</taxon>
        <taxon>Actinomycetes</taxon>
        <taxon>Pseudonocardiales</taxon>
        <taxon>Pseudonocardiaceae</taxon>
        <taxon>Actinokineospora</taxon>
    </lineage>
</organism>
<dbReference type="Pfam" id="PF08386">
    <property type="entry name" value="Abhydrolase_4"/>
    <property type="match status" value="1"/>
</dbReference>
<dbReference type="InterPro" id="IPR013595">
    <property type="entry name" value="Pept_S33_TAP-like_C"/>
</dbReference>
<evidence type="ECO:0000259" key="2">
    <source>
        <dbReference type="Pfam" id="PF08386"/>
    </source>
</evidence>
<evidence type="ECO:0000256" key="1">
    <source>
        <dbReference type="SAM" id="MobiDB-lite"/>
    </source>
</evidence>
<protein>
    <submittedName>
        <fullName evidence="3">Alpha/beta hydrolase</fullName>
    </submittedName>
</protein>
<dbReference type="GO" id="GO:0016787">
    <property type="term" value="F:hydrolase activity"/>
    <property type="evidence" value="ECO:0007669"/>
    <property type="project" value="UniProtKB-KW"/>
</dbReference>
<keyword evidence="3" id="KW-0378">Hydrolase</keyword>
<gene>
    <name evidence="3" type="ORF">ACFQV2_34840</name>
</gene>
<feature type="domain" description="Peptidase S33 tripeptidyl aminopeptidase-like C-terminal" evidence="2">
    <location>
        <begin position="10"/>
        <end position="79"/>
    </location>
</feature>
<evidence type="ECO:0000313" key="3">
    <source>
        <dbReference type="EMBL" id="MFC7617818.1"/>
    </source>
</evidence>
<proteinExistence type="predicted"/>
<feature type="region of interest" description="Disordered" evidence="1">
    <location>
        <begin position="87"/>
        <end position="109"/>
    </location>
</feature>
<dbReference type="EMBL" id="JBHTEY010000004">
    <property type="protein sequence ID" value="MFC7617818.1"/>
    <property type="molecule type" value="Genomic_DNA"/>
</dbReference>
<accession>A0ABW2TYA1</accession>
<dbReference type="Proteomes" id="UP001596512">
    <property type="component" value="Unassembled WGS sequence"/>
</dbReference>
<sequence length="109" mass="11531">MVEIGPRRYPQGLVVQGEGDTQTAYASGKAAAEHLDLRMITVKDSGVHGYYGTRKNACVDDAVNAYLIDGTLPDADVECAAVADKRPDIEPGQPAERSGALSELITAVK</sequence>
<keyword evidence="4" id="KW-1185">Reference proteome</keyword>
<name>A0ABW2TYA1_9PSEU</name>